<dbReference type="SUPFAM" id="SSF52540">
    <property type="entry name" value="P-loop containing nucleoside triphosphate hydrolases"/>
    <property type="match status" value="1"/>
</dbReference>
<reference evidence="3 4" key="1">
    <citation type="submission" date="2017-05" db="EMBL/GenBank/DDBJ databases">
        <title>Draft genome sequence of Elsinoe australis.</title>
        <authorList>
            <person name="Cheng Q."/>
        </authorList>
    </citation>
    <scope>NUCLEOTIDE SEQUENCE [LARGE SCALE GENOMIC DNA]</scope>
    <source>
        <strain evidence="3 4">NL1</strain>
    </source>
</reference>
<dbReference type="Pfam" id="PF24883">
    <property type="entry name" value="NPHP3_N"/>
    <property type="match status" value="1"/>
</dbReference>
<name>A0A2P8AFT4_9PEZI</name>
<evidence type="ECO:0000259" key="2">
    <source>
        <dbReference type="PROSITE" id="PS50837"/>
    </source>
</evidence>
<dbReference type="InterPro" id="IPR036770">
    <property type="entry name" value="Ankyrin_rpt-contain_sf"/>
</dbReference>
<dbReference type="AlphaFoldDB" id="A0A2P8AFT4"/>
<dbReference type="PANTHER" id="PTHR10039:SF5">
    <property type="entry name" value="NACHT DOMAIN-CONTAINING PROTEIN"/>
    <property type="match status" value="1"/>
</dbReference>
<dbReference type="Proteomes" id="UP000243723">
    <property type="component" value="Unassembled WGS sequence"/>
</dbReference>
<keyword evidence="1" id="KW-0677">Repeat</keyword>
<evidence type="ECO:0000256" key="1">
    <source>
        <dbReference type="ARBA" id="ARBA00022737"/>
    </source>
</evidence>
<dbReference type="OrthoDB" id="194358at2759"/>
<dbReference type="STRING" id="40998.A0A2P8AFT4"/>
<sequence length="1176" mass="132194">MSEGSLQALAGHSNTIHNQGTILNATQSQTNQGPLYFGTVNNFNCPHEPRFIPKDAEAAGQDAFTTDEVIASRKRVLTSLGYPRLEAREHTIKDAQSNTCEWIFQHRHFRTWLGRDTSSSSAQKFLWLKGKPGAGKSTVMKYVFNKLRKDPGSVVIAFFFNARGGILEKTTRGLYRSLLYQLLRSIPAVQGVLDHLELAIDSSGSLQWPKGLMERLLKDVVPLITCNVVFIIDALDECSRSEVIDMVELFDELLVSATASSTSRIQIFFSSRHYPHITIKNSMEIILEEQRQHQRDIVRYIRSKTDFAGLSDLGHLRDTISLKSSGVFLWVVLVLKILRDEYEDGNVYMLQERLNEIPQRLEELFEQILDMGETVDPRFILCVQWVLLAERPLSLVELYWAIMSGDQDDLGLVFRSLPPGPHLDTMKRLILSSSKGLLEENRSHERIQFVHESVREFFLNRPLEKYGFGPTSSFMSRSHDDLKGYCLKYLQSAWRETWSRTRDGSASSMNDSLPKRYASGSPALGYRAHSTILVDARGDTPDIQAHKCRSMFRFLDYATRGVLFHSNAADAAGLCQYEFVSSMPSMNWFRSGLVKDFFLLPSRLQQHNLTYDYTNLAHILADQNLPHLLKHALKCAAMLESRNIIYVNPTTASLGNKSSESLAWILQLAAEYQLQHIFGTVIRRLSSEAVDDLTLAMLEWRKEPDSAILLVRRLFSIDPNEALGMSAASQASARDLLTAAARIGALRSIDLLVQNGNVSVNAQDALKQTPLCAAIQERQHQVVTALMRRPDINLRLKSRRQIALAFTKPAGLYVRMFAENLHDADCSPLHLALIPADAETVAELLWRNTVLPIDPGLLSSKGTLDDHRLVPLESPCRLEITWGNLCMAVAQDSIDLTDILLDHPSLHEDKWNMTPLLDLAIVNRSLNMLWCLLSHHDISNEEHNIYAGKVKSMPTVVMVSDVLYLLVKAAEECAYDCVGYLLHAHGTCLMLRGWSDPSNRLYGLICKDSICTRAPDAVEGLLAPQHDILKQQLLAWVINTFRGPFHIGDLNVLEAFPEPRNTKENPVGPGLMWALCGAVDQGNALQVRMILENRPTLLVELTGTCAPLTRSVLAGRPEIVRLLLSYGTGPWAHPRDVVDLAARIAVQSNRLEMVEVFIRPGILGDQMREELLRHLP</sequence>
<dbReference type="Gene3D" id="3.40.50.300">
    <property type="entry name" value="P-loop containing nucleotide triphosphate hydrolases"/>
    <property type="match status" value="1"/>
</dbReference>
<dbReference type="EMBL" id="NHZQ01000010">
    <property type="protein sequence ID" value="PSK59339.1"/>
    <property type="molecule type" value="Genomic_DNA"/>
</dbReference>
<protein>
    <recommendedName>
        <fullName evidence="2">NACHT domain-containing protein</fullName>
    </recommendedName>
</protein>
<comment type="caution">
    <text evidence="3">The sequence shown here is derived from an EMBL/GenBank/DDBJ whole genome shotgun (WGS) entry which is preliminary data.</text>
</comment>
<organism evidence="3 4">
    <name type="scientific">Elsinoe australis</name>
    <dbReference type="NCBI Taxonomy" id="40998"/>
    <lineage>
        <taxon>Eukaryota</taxon>
        <taxon>Fungi</taxon>
        <taxon>Dikarya</taxon>
        <taxon>Ascomycota</taxon>
        <taxon>Pezizomycotina</taxon>
        <taxon>Dothideomycetes</taxon>
        <taxon>Dothideomycetidae</taxon>
        <taxon>Myriangiales</taxon>
        <taxon>Elsinoaceae</taxon>
        <taxon>Elsinoe</taxon>
    </lineage>
</organism>
<keyword evidence="4" id="KW-1185">Reference proteome</keyword>
<dbReference type="InterPro" id="IPR007111">
    <property type="entry name" value="NACHT_NTPase"/>
</dbReference>
<dbReference type="PROSITE" id="PS50837">
    <property type="entry name" value="NACHT"/>
    <property type="match status" value="1"/>
</dbReference>
<dbReference type="InterPro" id="IPR056884">
    <property type="entry name" value="NPHP3-like_N"/>
</dbReference>
<feature type="domain" description="NACHT" evidence="2">
    <location>
        <begin position="124"/>
        <end position="272"/>
    </location>
</feature>
<dbReference type="Gene3D" id="1.25.40.20">
    <property type="entry name" value="Ankyrin repeat-containing domain"/>
    <property type="match status" value="2"/>
</dbReference>
<evidence type="ECO:0000313" key="3">
    <source>
        <dbReference type="EMBL" id="PSK59339.1"/>
    </source>
</evidence>
<dbReference type="PANTHER" id="PTHR10039">
    <property type="entry name" value="AMELOGENIN"/>
    <property type="match status" value="1"/>
</dbReference>
<accession>A0A2P8AFT4</accession>
<gene>
    <name evidence="3" type="ORF">B9Z65_3663</name>
</gene>
<dbReference type="SUPFAM" id="SSF48403">
    <property type="entry name" value="Ankyrin repeat"/>
    <property type="match status" value="1"/>
</dbReference>
<evidence type="ECO:0000313" key="4">
    <source>
        <dbReference type="Proteomes" id="UP000243723"/>
    </source>
</evidence>
<dbReference type="InterPro" id="IPR027417">
    <property type="entry name" value="P-loop_NTPase"/>
</dbReference>
<proteinExistence type="predicted"/>